<organism evidence="2 3">
    <name type="scientific">Cystobacter ferrugineus</name>
    <dbReference type="NCBI Taxonomy" id="83449"/>
    <lineage>
        <taxon>Bacteria</taxon>
        <taxon>Pseudomonadati</taxon>
        <taxon>Myxococcota</taxon>
        <taxon>Myxococcia</taxon>
        <taxon>Myxococcales</taxon>
        <taxon>Cystobacterineae</taxon>
        <taxon>Archangiaceae</taxon>
        <taxon>Cystobacter</taxon>
    </lineage>
</organism>
<dbReference type="InterPro" id="IPR051332">
    <property type="entry name" value="Fosfomycin_Res_Enzymes"/>
</dbReference>
<reference evidence="2 3" key="2">
    <citation type="submission" date="2016-12" db="EMBL/GenBank/DDBJ databases">
        <title>Draft Genome Sequence of Cystobacter ferrugineus Strain Cbfe23.</title>
        <authorList>
            <person name="Akbar S."/>
            <person name="Dowd S.E."/>
            <person name="Stevens D.C."/>
        </authorList>
    </citation>
    <scope>NUCLEOTIDE SEQUENCE [LARGE SCALE GENOMIC DNA]</scope>
    <source>
        <strain evidence="2 3">Cbfe23</strain>
    </source>
</reference>
<protein>
    <submittedName>
        <fullName evidence="2">Glyoxalase</fullName>
    </submittedName>
</protein>
<dbReference type="AlphaFoldDB" id="A0A1L9B834"/>
<sequence>MHIEHVAIWTRDLERLRSFYETYFQASAGPRYVNERKRFSSYFLSFASGARLELMTKPLLVDASGNAETPPTGYAHLALSVGSREEVDSMAERFRRDGLPVVDGPRQTGDGYYECVVLDPDGNRIEITV</sequence>
<dbReference type="Gene3D" id="3.10.180.10">
    <property type="entry name" value="2,3-Dihydroxybiphenyl 1,2-Dioxygenase, domain 1"/>
    <property type="match status" value="1"/>
</dbReference>
<accession>A0A1L9B834</accession>
<evidence type="ECO:0000313" key="3">
    <source>
        <dbReference type="Proteomes" id="UP000182229"/>
    </source>
</evidence>
<evidence type="ECO:0000259" key="1">
    <source>
        <dbReference type="PROSITE" id="PS51819"/>
    </source>
</evidence>
<dbReference type="Pfam" id="PF00903">
    <property type="entry name" value="Glyoxalase"/>
    <property type="match status" value="1"/>
</dbReference>
<keyword evidence="3" id="KW-1185">Reference proteome</keyword>
<dbReference type="OrthoDB" id="9800438at2"/>
<dbReference type="InterPro" id="IPR029068">
    <property type="entry name" value="Glyas_Bleomycin-R_OHBP_Dase"/>
</dbReference>
<dbReference type="PROSITE" id="PS51819">
    <property type="entry name" value="VOC"/>
    <property type="match status" value="1"/>
</dbReference>
<proteinExistence type="predicted"/>
<reference evidence="3" key="1">
    <citation type="submission" date="2016-11" db="EMBL/GenBank/DDBJ databases">
        <authorList>
            <person name="Shukria A."/>
            <person name="Stevens D.C."/>
        </authorList>
    </citation>
    <scope>NUCLEOTIDE SEQUENCE [LARGE SCALE GENOMIC DNA]</scope>
    <source>
        <strain evidence="3">Cbfe23</strain>
    </source>
</reference>
<evidence type="ECO:0000313" key="2">
    <source>
        <dbReference type="EMBL" id="OJH38415.1"/>
    </source>
</evidence>
<feature type="domain" description="VOC" evidence="1">
    <location>
        <begin position="2"/>
        <end position="129"/>
    </location>
</feature>
<gene>
    <name evidence="2" type="ORF">BON30_25160</name>
</gene>
<dbReference type="STRING" id="83449.BON30_25160"/>
<dbReference type="Proteomes" id="UP000182229">
    <property type="component" value="Unassembled WGS sequence"/>
</dbReference>
<name>A0A1L9B834_9BACT</name>
<dbReference type="InterPro" id="IPR037523">
    <property type="entry name" value="VOC_core"/>
</dbReference>
<dbReference type="InterPro" id="IPR004360">
    <property type="entry name" value="Glyas_Fos-R_dOase_dom"/>
</dbReference>
<dbReference type="EMBL" id="MPIN01000006">
    <property type="protein sequence ID" value="OJH38415.1"/>
    <property type="molecule type" value="Genomic_DNA"/>
</dbReference>
<dbReference type="RefSeq" id="WP_071900921.1">
    <property type="nucleotide sequence ID" value="NZ_MPIN01000006.1"/>
</dbReference>
<dbReference type="PANTHER" id="PTHR36113:SF1">
    <property type="entry name" value="GLYOXALASE_BLEOMYCIN RESISTANCE PROTEIN_DIOXYGENASE"/>
    <property type="match status" value="1"/>
</dbReference>
<comment type="caution">
    <text evidence="2">The sequence shown here is derived from an EMBL/GenBank/DDBJ whole genome shotgun (WGS) entry which is preliminary data.</text>
</comment>
<dbReference type="PANTHER" id="PTHR36113">
    <property type="entry name" value="LYASE, PUTATIVE-RELATED-RELATED"/>
    <property type="match status" value="1"/>
</dbReference>
<dbReference type="SUPFAM" id="SSF54593">
    <property type="entry name" value="Glyoxalase/Bleomycin resistance protein/Dihydroxybiphenyl dioxygenase"/>
    <property type="match status" value="1"/>
</dbReference>